<name>F2HHW9_9CRYP</name>
<feature type="transmembrane region" description="Helical" evidence="1">
    <location>
        <begin position="168"/>
        <end position="193"/>
    </location>
</feature>
<dbReference type="GeneID" id="10447156"/>
<reference evidence="2 3" key="1">
    <citation type="journal article" date="2011" name="Genome Biol. Evol.">
        <title>Complete nucleomorph genome sequence of the nonphotosynthetic alga Cryptomonas paramecium reveals a core nucleomorph gene set.</title>
        <authorList>
            <person name="Tanifuji G."/>
            <person name="Onodera N.T."/>
            <person name="Wheeler T.J."/>
            <person name="Dlutek M."/>
            <person name="Donaher N."/>
            <person name="Archibald J.M."/>
        </authorList>
    </citation>
    <scope>NUCLEOTIDE SEQUENCE [LARGE SCALE GENOMIC DNA]</scope>
    <source>
        <strain evidence="2 3">CCAP977/2A</strain>
    </source>
</reference>
<proteinExistence type="predicted"/>
<dbReference type="Proteomes" id="UP000243423">
    <property type="component" value="Nucleomorph 2"/>
</dbReference>
<keyword evidence="1" id="KW-1133">Transmembrane helix</keyword>
<gene>
    <name evidence="2" type="ORF">CPARA_2gp257</name>
</gene>
<keyword evidence="1" id="KW-0812">Transmembrane</keyword>
<evidence type="ECO:0000256" key="1">
    <source>
        <dbReference type="SAM" id="Phobius"/>
    </source>
</evidence>
<dbReference type="EMBL" id="CP002173">
    <property type="protein sequence ID" value="AEA38915.1"/>
    <property type="molecule type" value="Genomic_DNA"/>
</dbReference>
<evidence type="ECO:0000313" key="2">
    <source>
        <dbReference type="EMBL" id="AEA38915.1"/>
    </source>
</evidence>
<dbReference type="AlphaFoldDB" id="F2HHW9"/>
<feature type="transmembrane region" description="Helical" evidence="1">
    <location>
        <begin position="199"/>
        <end position="219"/>
    </location>
</feature>
<evidence type="ECO:0000313" key="3">
    <source>
        <dbReference type="Proteomes" id="UP000243423"/>
    </source>
</evidence>
<accession>F2HHW9</accession>
<geneLocation type="nucleomorph" evidence="2"/>
<feature type="transmembrane region" description="Helical" evidence="1">
    <location>
        <begin position="40"/>
        <end position="59"/>
    </location>
</feature>
<sequence length="239" mass="29688">MIRLFDYNFFQLNKFKKKSNKRFYNFIISKKKRKRFHWTLCLKIQGIIFFFYKIIVIFLNTRIVFCFSNLLNAAYKHAFKNLMFMKKIYNVSIFIFFKKKIRYFFISHSNLFLFDSIVFYFKIHFNFMYKLIYNQSILHKRTMCIFFYVVWIKICLKPKKKHISHTNCFSVVCLKTLVNISLHFFSLVVYFCFVKKKHIILLLLLKFFFFGFYDLVFLLNNFFKKKRKEIVPIFLNFFF</sequence>
<feature type="transmembrane region" description="Helical" evidence="1">
    <location>
        <begin position="137"/>
        <end position="156"/>
    </location>
</feature>
<organism evidence="2 3">
    <name type="scientific">Cryptomonas paramaecium</name>
    <dbReference type="NCBI Taxonomy" id="2898"/>
    <lineage>
        <taxon>Eukaryota</taxon>
        <taxon>Cryptophyceae</taxon>
        <taxon>Cryptomonadales</taxon>
        <taxon>Cryptomonadaceae</taxon>
        <taxon>Cryptomonas</taxon>
    </lineage>
</organism>
<dbReference type="RefSeq" id="XP_003239813.1">
    <property type="nucleotide sequence ID" value="XM_003239765.1"/>
</dbReference>
<protein>
    <submittedName>
        <fullName evidence="2">Uncharacterized protein</fullName>
    </submittedName>
</protein>
<feature type="transmembrane region" description="Helical" evidence="1">
    <location>
        <begin position="104"/>
        <end position="125"/>
    </location>
</feature>
<keyword evidence="1" id="KW-0472">Membrane</keyword>
<keyword evidence="2" id="KW-0542">Nucleomorph</keyword>